<evidence type="ECO:0000313" key="6">
    <source>
        <dbReference type="Proteomes" id="UP000887561"/>
    </source>
</evidence>
<dbReference type="Proteomes" id="UP000887561">
    <property type="component" value="Unplaced"/>
</dbReference>
<dbReference type="AlphaFoldDB" id="A0A915MDB9"/>
<evidence type="ECO:0000256" key="2">
    <source>
        <dbReference type="ARBA" id="ARBA00022763"/>
    </source>
</evidence>
<feature type="compositionally biased region" description="Polar residues" evidence="4">
    <location>
        <begin position="79"/>
        <end position="92"/>
    </location>
</feature>
<dbReference type="InterPro" id="IPR056492">
    <property type="entry name" value="SH3_Hsr9"/>
</dbReference>
<dbReference type="SMART" id="SM00292">
    <property type="entry name" value="BRCT"/>
    <property type="match status" value="1"/>
</dbReference>
<keyword evidence="2" id="KW-0227">DNA damage</keyword>
<evidence type="ECO:0000256" key="3">
    <source>
        <dbReference type="ARBA" id="ARBA00023242"/>
    </source>
</evidence>
<protein>
    <submittedName>
        <fullName evidence="7">BRCT domain-containing protein</fullName>
    </submittedName>
</protein>
<feature type="compositionally biased region" description="Acidic residues" evidence="4">
    <location>
        <begin position="607"/>
        <end position="617"/>
    </location>
</feature>
<feature type="domain" description="BRCT" evidence="5">
    <location>
        <begin position="747"/>
        <end position="846"/>
    </location>
</feature>
<keyword evidence="6" id="KW-1185">Reference proteome</keyword>
<feature type="compositionally biased region" description="Polar residues" evidence="4">
    <location>
        <begin position="1"/>
        <end position="15"/>
    </location>
</feature>
<feature type="compositionally biased region" description="Polar residues" evidence="4">
    <location>
        <begin position="697"/>
        <end position="713"/>
    </location>
</feature>
<reference evidence="7" key="1">
    <citation type="submission" date="2022-11" db="UniProtKB">
        <authorList>
            <consortium name="WormBaseParasite"/>
        </authorList>
    </citation>
    <scope>IDENTIFICATION</scope>
</reference>
<feature type="compositionally biased region" description="Polar residues" evidence="4">
    <location>
        <begin position="534"/>
        <end position="575"/>
    </location>
</feature>
<dbReference type="GO" id="GO:0045944">
    <property type="term" value="P:positive regulation of transcription by RNA polymerase II"/>
    <property type="evidence" value="ECO:0007669"/>
    <property type="project" value="TreeGrafter"/>
</dbReference>
<dbReference type="WBParaSite" id="scaffold34839_cov230.g21859">
    <property type="protein sequence ID" value="scaffold34839_cov230.g21859"/>
    <property type="gene ID" value="scaffold34839_cov230.g21859"/>
</dbReference>
<dbReference type="InterPro" id="IPR047250">
    <property type="entry name" value="BRCT_p53bp1-like_rpt2"/>
</dbReference>
<feature type="region of interest" description="Disordered" evidence="4">
    <location>
        <begin position="1"/>
        <end position="138"/>
    </location>
</feature>
<evidence type="ECO:0000313" key="7">
    <source>
        <dbReference type="WBParaSite" id="scaffold34839_cov230.g21859"/>
    </source>
</evidence>
<dbReference type="Gene3D" id="3.40.50.10190">
    <property type="entry name" value="BRCT domain"/>
    <property type="match status" value="2"/>
</dbReference>
<comment type="subcellular location">
    <subcellularLocation>
        <location evidence="1">Nucleus</location>
    </subcellularLocation>
</comment>
<proteinExistence type="predicted"/>
<organism evidence="6 7">
    <name type="scientific">Meloidogyne javanica</name>
    <name type="common">Root-knot nematode worm</name>
    <dbReference type="NCBI Taxonomy" id="6303"/>
    <lineage>
        <taxon>Eukaryota</taxon>
        <taxon>Metazoa</taxon>
        <taxon>Ecdysozoa</taxon>
        <taxon>Nematoda</taxon>
        <taxon>Chromadorea</taxon>
        <taxon>Rhabditida</taxon>
        <taxon>Tylenchina</taxon>
        <taxon>Tylenchomorpha</taxon>
        <taxon>Tylenchoidea</taxon>
        <taxon>Meloidogynidae</taxon>
        <taxon>Meloidogyninae</taxon>
        <taxon>Meloidogyne</taxon>
        <taxon>Meloidogyne incognita group</taxon>
    </lineage>
</organism>
<dbReference type="InterPro" id="IPR036420">
    <property type="entry name" value="BRCT_dom_sf"/>
</dbReference>
<accession>A0A915MDB9</accession>
<feature type="compositionally biased region" description="Low complexity" evidence="4">
    <location>
        <begin position="302"/>
        <end position="312"/>
    </location>
</feature>
<feature type="compositionally biased region" description="Polar residues" evidence="4">
    <location>
        <begin position="120"/>
        <end position="132"/>
    </location>
</feature>
<feature type="compositionally biased region" description="Polar residues" evidence="4">
    <location>
        <begin position="631"/>
        <end position="658"/>
    </location>
</feature>
<dbReference type="GO" id="GO:0042393">
    <property type="term" value="F:histone binding"/>
    <property type="evidence" value="ECO:0007669"/>
    <property type="project" value="TreeGrafter"/>
</dbReference>
<feature type="compositionally biased region" description="Acidic residues" evidence="4">
    <location>
        <begin position="59"/>
        <end position="69"/>
    </location>
</feature>
<dbReference type="CDD" id="cd17745">
    <property type="entry name" value="BRCT_p53bp1_rpt1"/>
    <property type="match status" value="1"/>
</dbReference>
<feature type="compositionally biased region" description="Polar residues" evidence="4">
    <location>
        <begin position="30"/>
        <end position="50"/>
    </location>
</feature>
<dbReference type="GO" id="GO:0000077">
    <property type="term" value="P:DNA damage checkpoint signaling"/>
    <property type="evidence" value="ECO:0007669"/>
    <property type="project" value="TreeGrafter"/>
</dbReference>
<feature type="region of interest" description="Disordered" evidence="4">
    <location>
        <begin position="515"/>
        <end position="717"/>
    </location>
</feature>
<dbReference type="InterPro" id="IPR001357">
    <property type="entry name" value="BRCT_dom"/>
</dbReference>
<dbReference type="PROSITE" id="PS50172">
    <property type="entry name" value="BRCT"/>
    <property type="match status" value="1"/>
</dbReference>
<dbReference type="Pfam" id="PF16770">
    <property type="entry name" value="RTT107_BRCT_5"/>
    <property type="match status" value="1"/>
</dbReference>
<name>A0A915MDB9_MELJA</name>
<evidence type="ECO:0000259" key="5">
    <source>
        <dbReference type="PROSITE" id="PS50172"/>
    </source>
</evidence>
<feature type="region of interest" description="Disordered" evidence="4">
    <location>
        <begin position="284"/>
        <end position="312"/>
    </location>
</feature>
<evidence type="ECO:0000256" key="4">
    <source>
        <dbReference type="SAM" id="MobiDB-lite"/>
    </source>
</evidence>
<evidence type="ECO:0000256" key="1">
    <source>
        <dbReference type="ARBA" id="ARBA00004123"/>
    </source>
</evidence>
<dbReference type="SUPFAM" id="SSF52113">
    <property type="entry name" value="BRCT domain"/>
    <property type="match status" value="2"/>
</dbReference>
<dbReference type="PANTHER" id="PTHR15321:SF3">
    <property type="entry name" value="TP53-BINDING PROTEIN 1"/>
    <property type="match status" value="1"/>
</dbReference>
<sequence>MSSELDVTQPILNASINNEHNEINGEEQPNLDSSQDEANQQDNNEVNGQQIDEEHGNDEADNDGGEEEKDLQPPFTPPANVSSGVVTSANRRTSTRKRRMAVPALTPTSSVKRRRITNDGRGNTPVSTTPNSVKKRRTRVKDQIEMPLIDLDDSNDPYNFTANSDSHPEPLADICVKRASFGEIKFTKSLPGSSERYANVERIAAERNPSLLNNTGMGTSFRSASKSSDSFRLELSMSNSRSPKSAATTASRITATSGHRKNVNYAADEDNDSIDNFKMDEEEEQMITPNRRGRKSAVALQKTPKNTPKTTLTSELFNTPEIGKKKSQTAVSASAKKAALEAEFYIVPELTPKEQYDVDHPEDIGHFLSPGARVLALWGNEYYGAHICGREALGRYYVLFAEDNLKRILPPSGVLAISFLSEGFQVSFIDSIANEEVGKVAIVEKQPQIGDKQQPNEWVNGMFTLRELDDEMNSTQEIREILWSRIFLTKDQAAIILKGRQFNPVPKIDQENIISESRSTRRSRSSRLCYSDFGSASPSPMKTPTSIKRSETSLIATPKTPQQKSPKGRGSTTPRSNRKKINLAGSPEDNKPDTTDMPVLSAYGKEEQEDEQVEVNNEDMKSDDGEDKNLTNKSSPKFTRSRASNSNVTTPQKQQTPRKSPRSAKKNETKEEEVGDFLETTDEKIEVTINEEDLDSFNDSHNSTIIEDSTPQRKPSPFDAVQILSPVQEITELNTTGSYSSSAGSVGEAQLFVGFKFVLTSANRPNKVSDFNKRDYRTKIEERGGIVMEDFSTLQEGEHAFLIADTFYRTHKYLCALSLSIPCLSYLWIQECVSKKKLVEYEEFLLPAGESTSEPGRICQWKPLKGVLFNGKKVIIYNRHYNQDPNIIPFGEIWIALMRNLGATVVGIGHGEPFSKEANLTASLEEKLEFCRKTDFDIFLTENDCEPQLARCATSKNALAVSSEWIIQAMVTGELPPIEECDRFRYDYT</sequence>
<dbReference type="PANTHER" id="PTHR15321">
    <property type="entry name" value="TUMOR SUPPRESSOR P53-BINDING PROTEIN 1"/>
    <property type="match status" value="1"/>
</dbReference>
<dbReference type="GO" id="GO:0005634">
    <property type="term" value="C:nucleus"/>
    <property type="evidence" value="ECO:0007669"/>
    <property type="project" value="UniProtKB-SubCell"/>
</dbReference>
<feature type="compositionally biased region" description="Basic and acidic residues" evidence="4">
    <location>
        <begin position="618"/>
        <end position="630"/>
    </location>
</feature>
<feature type="compositionally biased region" description="Acidic residues" evidence="4">
    <location>
        <begin position="670"/>
        <end position="680"/>
    </location>
</feature>
<dbReference type="CDD" id="cd17724">
    <property type="entry name" value="BRCT_p53bp1_rpt2"/>
    <property type="match status" value="1"/>
</dbReference>
<dbReference type="Pfam" id="PF24680">
    <property type="entry name" value="SH3_Hsr9"/>
    <property type="match status" value="1"/>
</dbReference>
<dbReference type="Pfam" id="PF18428">
    <property type="entry name" value="BRCT_3"/>
    <property type="match status" value="1"/>
</dbReference>
<keyword evidence="3" id="KW-0539">Nucleus</keyword>
<dbReference type="InterPro" id="IPR047249">
    <property type="entry name" value="BRCT_p53bp1-like_rpt1"/>
</dbReference>
<dbReference type="InterPro" id="IPR047252">
    <property type="entry name" value="TP53BP1-like"/>
</dbReference>